<dbReference type="Proteomes" id="UP000241690">
    <property type="component" value="Unassembled WGS sequence"/>
</dbReference>
<protein>
    <submittedName>
        <fullName evidence="2">Uncharacterized protein</fullName>
    </submittedName>
</protein>
<keyword evidence="1" id="KW-0812">Transmembrane</keyword>
<feature type="transmembrane region" description="Helical" evidence="1">
    <location>
        <begin position="101"/>
        <end position="120"/>
    </location>
</feature>
<dbReference type="EMBL" id="KZ679686">
    <property type="protein sequence ID" value="PTB51276.1"/>
    <property type="molecule type" value="Genomic_DNA"/>
</dbReference>
<organism evidence="2 3">
    <name type="scientific">Trichoderma harzianum CBS 226.95</name>
    <dbReference type="NCBI Taxonomy" id="983964"/>
    <lineage>
        <taxon>Eukaryota</taxon>
        <taxon>Fungi</taxon>
        <taxon>Dikarya</taxon>
        <taxon>Ascomycota</taxon>
        <taxon>Pezizomycotina</taxon>
        <taxon>Sordariomycetes</taxon>
        <taxon>Hypocreomycetidae</taxon>
        <taxon>Hypocreales</taxon>
        <taxon>Hypocreaceae</taxon>
        <taxon>Trichoderma</taxon>
    </lineage>
</organism>
<keyword evidence="1" id="KW-1133">Transmembrane helix</keyword>
<dbReference type="AlphaFoldDB" id="A0A2T4A2I7"/>
<gene>
    <name evidence="2" type="ORF">M431DRAFT_485139</name>
</gene>
<dbReference type="GeneID" id="36624826"/>
<evidence type="ECO:0000256" key="1">
    <source>
        <dbReference type="SAM" id="Phobius"/>
    </source>
</evidence>
<keyword evidence="3" id="KW-1185">Reference proteome</keyword>
<evidence type="ECO:0000313" key="2">
    <source>
        <dbReference type="EMBL" id="PTB51276.1"/>
    </source>
</evidence>
<feature type="transmembrane region" description="Helical" evidence="1">
    <location>
        <begin position="61"/>
        <end position="80"/>
    </location>
</feature>
<evidence type="ECO:0000313" key="3">
    <source>
        <dbReference type="Proteomes" id="UP000241690"/>
    </source>
</evidence>
<name>A0A2T4A2I7_TRIHA</name>
<feature type="transmembrane region" description="Helical" evidence="1">
    <location>
        <begin position="21"/>
        <end position="41"/>
    </location>
</feature>
<accession>A0A2T4A2I7</accession>
<reference evidence="2 3" key="1">
    <citation type="submission" date="2016-07" db="EMBL/GenBank/DDBJ databases">
        <title>Multiple horizontal gene transfer events from other fungi enriched the ability of initially mycotrophic Trichoderma (Ascomycota) to feed on dead plant biomass.</title>
        <authorList>
            <consortium name="DOE Joint Genome Institute"/>
            <person name="Aerts A."/>
            <person name="Atanasova L."/>
            <person name="Chenthamara K."/>
            <person name="Zhang J."/>
            <person name="Grujic M."/>
            <person name="Henrissat B."/>
            <person name="Kuo A."/>
            <person name="Salamov A."/>
            <person name="Lipzen A."/>
            <person name="Labutti K."/>
            <person name="Barry K."/>
            <person name="Miao Y."/>
            <person name="Rahimi M.J."/>
            <person name="Shen Q."/>
            <person name="Grigoriev I.V."/>
            <person name="Kubicek C.P."/>
            <person name="Druzhinina I.S."/>
        </authorList>
    </citation>
    <scope>NUCLEOTIDE SEQUENCE [LARGE SCALE GENOMIC DNA]</scope>
    <source>
        <strain evidence="2 3">CBS 226.95</strain>
    </source>
</reference>
<dbReference type="RefSeq" id="XP_024770953.1">
    <property type="nucleotide sequence ID" value="XM_024916257.1"/>
</dbReference>
<keyword evidence="1" id="KW-0472">Membrane</keyword>
<feature type="transmembrane region" description="Helical" evidence="1">
    <location>
        <begin position="140"/>
        <end position="161"/>
    </location>
</feature>
<proteinExistence type="predicted"/>
<sequence>MSPHDSSSDESTRNFSRYEHIILALFHGCFVIGFAIVYAWLGPTHSKFIHQNRSEDTNYAIIALFALITAIAGHGIMFIMSLYKMYKFRPRGSINPFFDRYGFIFGIIMLGFDPVMVYQFPKWHGQLKAAGDSRSAQYCTSATALFAIHIPCAALCCLYFLAKHCFYLDVIAHETSVVRESGKTDNRENGERRLRR</sequence>